<dbReference type="EMBL" id="LFIW01000334">
    <property type="protein sequence ID" value="KZL87143.1"/>
    <property type="molecule type" value="Genomic_DNA"/>
</dbReference>
<evidence type="ECO:0000313" key="2">
    <source>
        <dbReference type="EMBL" id="KZL87143.1"/>
    </source>
</evidence>
<proteinExistence type="predicted"/>
<evidence type="ECO:0000256" key="1">
    <source>
        <dbReference type="SAM" id="MobiDB-lite"/>
    </source>
</evidence>
<accession>A0A162PHD5</accession>
<dbReference type="Proteomes" id="UP000076584">
    <property type="component" value="Unassembled WGS sequence"/>
</dbReference>
<gene>
    <name evidence="2" type="ORF">CI238_01709</name>
</gene>
<organism evidence="2 3">
    <name type="scientific">Colletotrichum incanum</name>
    <name type="common">Soybean anthracnose fungus</name>
    <dbReference type="NCBI Taxonomy" id="1573173"/>
    <lineage>
        <taxon>Eukaryota</taxon>
        <taxon>Fungi</taxon>
        <taxon>Dikarya</taxon>
        <taxon>Ascomycota</taxon>
        <taxon>Pezizomycotina</taxon>
        <taxon>Sordariomycetes</taxon>
        <taxon>Hypocreomycetidae</taxon>
        <taxon>Glomerellales</taxon>
        <taxon>Glomerellaceae</taxon>
        <taxon>Colletotrichum</taxon>
        <taxon>Colletotrichum spaethianum species complex</taxon>
    </lineage>
</organism>
<name>A0A162PHD5_COLIC</name>
<feature type="region of interest" description="Disordered" evidence="1">
    <location>
        <begin position="96"/>
        <end position="116"/>
    </location>
</feature>
<protein>
    <submittedName>
        <fullName evidence="2">Uncharacterized protein</fullName>
    </submittedName>
</protein>
<feature type="non-terminal residue" evidence="2">
    <location>
        <position position="1"/>
    </location>
</feature>
<evidence type="ECO:0000313" key="3">
    <source>
        <dbReference type="Proteomes" id="UP000076584"/>
    </source>
</evidence>
<dbReference type="AlphaFoldDB" id="A0A162PHD5"/>
<sequence>LNNNPSHLRASFPRTSYSWYQSSLAISHFPSETVVQLNLLFQRQFLPTPPASLFTFFLFFHLLQLGCGRLTTSQRIGPFAPSDSLRVREYIASSRQLRPSLDPSALTEPPHRSPSQ</sequence>
<reference evidence="2 3" key="1">
    <citation type="submission" date="2015-06" db="EMBL/GenBank/DDBJ databases">
        <title>Survival trade-offs in plant roots during colonization by closely related pathogenic and mutualistic fungi.</title>
        <authorList>
            <person name="Hacquard S."/>
            <person name="Kracher B."/>
            <person name="Hiruma K."/>
            <person name="Weinman A."/>
            <person name="Muench P."/>
            <person name="Garrido Oter R."/>
            <person name="Ver Loren van Themaat E."/>
            <person name="Dallerey J.-F."/>
            <person name="Damm U."/>
            <person name="Henrissat B."/>
            <person name="Lespinet O."/>
            <person name="Thon M."/>
            <person name="Kemen E."/>
            <person name="McHardy A.C."/>
            <person name="Schulze-Lefert P."/>
            <person name="O'Connell R.J."/>
        </authorList>
    </citation>
    <scope>NUCLEOTIDE SEQUENCE [LARGE SCALE GENOMIC DNA]</scope>
    <source>
        <strain evidence="2 3">MAFF 238704</strain>
    </source>
</reference>
<keyword evidence="3" id="KW-1185">Reference proteome</keyword>
<comment type="caution">
    <text evidence="2">The sequence shown here is derived from an EMBL/GenBank/DDBJ whole genome shotgun (WGS) entry which is preliminary data.</text>
</comment>